<comment type="caution">
    <text evidence="1">The sequence shown here is derived from an EMBL/GenBank/DDBJ whole genome shotgun (WGS) entry which is preliminary data.</text>
</comment>
<dbReference type="RefSeq" id="WP_163953956.1">
    <property type="nucleotide sequence ID" value="NZ_JAAIKC010000024.1"/>
</dbReference>
<dbReference type="EMBL" id="JAAIKC010000024">
    <property type="protein sequence ID" value="NEW09793.1"/>
    <property type="molecule type" value="Genomic_DNA"/>
</dbReference>
<proteinExistence type="predicted"/>
<reference evidence="1" key="1">
    <citation type="submission" date="2020-02" db="EMBL/GenBank/DDBJ databases">
        <authorList>
            <person name="Shen X.-R."/>
            <person name="Zhang Y.-X."/>
        </authorList>
    </citation>
    <scope>NUCLEOTIDE SEQUENCE</scope>
    <source>
        <strain evidence="1">SYP-B3998</strain>
    </source>
</reference>
<name>A0A6G4A5P8_9BACL</name>
<sequence>MEYADEKILAFINEAEKSQEPKDICAGPVRVGQRYYEFEEQAFFDEKLKVYMPKDFDDMPEQQRKLKYPYEQRPQIIKSDETGAINITLSLIDQELDDESVKELTDGMKALIKRANPLHVFYTDGIEQVNDKPIGFFEFKSSALDEFLYTIMFMFEFEGETILGTFCCPYREYGNWREIAFQVIRTVSIVKGEEQE</sequence>
<gene>
    <name evidence="1" type="ORF">GK047_28135</name>
</gene>
<accession>A0A6G4A5P8</accession>
<protein>
    <submittedName>
        <fullName evidence="1">Uncharacterized protein</fullName>
    </submittedName>
</protein>
<organism evidence="1">
    <name type="scientific">Paenibacillus sp. SYP-B3998</name>
    <dbReference type="NCBI Taxonomy" id="2678564"/>
    <lineage>
        <taxon>Bacteria</taxon>
        <taxon>Bacillati</taxon>
        <taxon>Bacillota</taxon>
        <taxon>Bacilli</taxon>
        <taxon>Bacillales</taxon>
        <taxon>Paenibacillaceae</taxon>
        <taxon>Paenibacillus</taxon>
    </lineage>
</organism>
<dbReference type="AlphaFoldDB" id="A0A6G4A5P8"/>
<evidence type="ECO:0000313" key="1">
    <source>
        <dbReference type="EMBL" id="NEW09793.1"/>
    </source>
</evidence>